<dbReference type="InterPro" id="IPR036388">
    <property type="entry name" value="WH-like_DNA-bd_sf"/>
</dbReference>
<keyword evidence="7" id="KW-1185">Reference proteome</keyword>
<dbReference type="Pfam" id="PF08100">
    <property type="entry name" value="Dimerisation"/>
    <property type="match status" value="1"/>
</dbReference>
<dbReference type="PANTHER" id="PTHR43712">
    <property type="entry name" value="PUTATIVE (AFU_ORTHOLOGUE AFUA_4G14580)-RELATED"/>
    <property type="match status" value="1"/>
</dbReference>
<protein>
    <submittedName>
        <fullName evidence="6">Methyltransferase</fullName>
    </submittedName>
</protein>
<name>A0ABU9BMS7_9BURK</name>
<dbReference type="PIRSF" id="PIRSF005739">
    <property type="entry name" value="O-mtase"/>
    <property type="match status" value="1"/>
</dbReference>
<dbReference type="GO" id="GO:0032259">
    <property type="term" value="P:methylation"/>
    <property type="evidence" value="ECO:0007669"/>
    <property type="project" value="UniProtKB-KW"/>
</dbReference>
<keyword evidence="1 6" id="KW-0489">Methyltransferase</keyword>
<dbReference type="InterPro" id="IPR036390">
    <property type="entry name" value="WH_DNA-bd_sf"/>
</dbReference>
<comment type="caution">
    <text evidence="6">The sequence shown here is derived from an EMBL/GenBank/DDBJ whole genome shotgun (WGS) entry which is preliminary data.</text>
</comment>
<reference evidence="6 7" key="1">
    <citation type="submission" date="2024-04" db="EMBL/GenBank/DDBJ databases">
        <title>Novel species of the genus Ideonella isolated from streams.</title>
        <authorList>
            <person name="Lu H."/>
        </authorList>
    </citation>
    <scope>NUCLEOTIDE SEQUENCE [LARGE SCALE GENOMIC DNA]</scope>
    <source>
        <strain evidence="6 7">DXS29W</strain>
    </source>
</reference>
<keyword evidence="3" id="KW-0949">S-adenosyl-L-methionine</keyword>
<dbReference type="CDD" id="cd02440">
    <property type="entry name" value="AdoMet_MTases"/>
    <property type="match status" value="1"/>
</dbReference>
<dbReference type="Proteomes" id="UP001371218">
    <property type="component" value="Unassembled WGS sequence"/>
</dbReference>
<dbReference type="SUPFAM" id="SSF46785">
    <property type="entry name" value="Winged helix' DNA-binding domain"/>
    <property type="match status" value="1"/>
</dbReference>
<keyword evidence="2" id="KW-0808">Transferase</keyword>
<dbReference type="InterPro" id="IPR029063">
    <property type="entry name" value="SAM-dependent_MTases_sf"/>
</dbReference>
<dbReference type="RefSeq" id="WP_341425647.1">
    <property type="nucleotide sequence ID" value="NZ_JBBUTG010000005.1"/>
</dbReference>
<evidence type="ECO:0000256" key="2">
    <source>
        <dbReference type="ARBA" id="ARBA00022679"/>
    </source>
</evidence>
<dbReference type="SUPFAM" id="SSF53335">
    <property type="entry name" value="S-adenosyl-L-methionine-dependent methyltransferases"/>
    <property type="match status" value="1"/>
</dbReference>
<dbReference type="InterPro" id="IPR001077">
    <property type="entry name" value="COMT_C"/>
</dbReference>
<feature type="domain" description="O-methyltransferase C-terminal" evidence="4">
    <location>
        <begin position="181"/>
        <end position="356"/>
    </location>
</feature>
<evidence type="ECO:0000313" key="7">
    <source>
        <dbReference type="Proteomes" id="UP001371218"/>
    </source>
</evidence>
<evidence type="ECO:0000256" key="3">
    <source>
        <dbReference type="ARBA" id="ARBA00022691"/>
    </source>
</evidence>
<dbReference type="InterPro" id="IPR012967">
    <property type="entry name" value="COMT_dimerisation"/>
</dbReference>
<evidence type="ECO:0000313" key="6">
    <source>
        <dbReference type="EMBL" id="MEK8031270.1"/>
    </source>
</evidence>
<gene>
    <name evidence="6" type="ORF">AACH06_10620</name>
</gene>
<dbReference type="InterPro" id="IPR016461">
    <property type="entry name" value="COMT-like"/>
</dbReference>
<evidence type="ECO:0000256" key="1">
    <source>
        <dbReference type="ARBA" id="ARBA00022603"/>
    </source>
</evidence>
<feature type="domain" description="O-methyltransferase dimerisation" evidence="5">
    <location>
        <begin position="51"/>
        <end position="126"/>
    </location>
</feature>
<dbReference type="PROSITE" id="PS51683">
    <property type="entry name" value="SAM_OMT_II"/>
    <property type="match status" value="1"/>
</dbReference>
<evidence type="ECO:0000259" key="4">
    <source>
        <dbReference type="Pfam" id="PF00891"/>
    </source>
</evidence>
<accession>A0ABU9BMS7</accession>
<dbReference type="Pfam" id="PF00891">
    <property type="entry name" value="Methyltransf_2"/>
    <property type="match status" value="1"/>
</dbReference>
<dbReference type="EMBL" id="JBBUTG010000005">
    <property type="protein sequence ID" value="MEK8031270.1"/>
    <property type="molecule type" value="Genomic_DNA"/>
</dbReference>
<evidence type="ECO:0000259" key="5">
    <source>
        <dbReference type="Pfam" id="PF08100"/>
    </source>
</evidence>
<dbReference type="Gene3D" id="3.40.50.150">
    <property type="entry name" value="Vaccinia Virus protein VP39"/>
    <property type="match status" value="1"/>
</dbReference>
<proteinExistence type="predicted"/>
<sequence length="378" mass="41053">MNINPSIAPGLLTRWQSWRDQSLISADFRRRALRFWPSRWVARRRARALFDIVAGFVYSQTLLACVQLRLFDRLAEGPMTATALAAALELPADATHRLLDAAAALGLVERRQRDLFGLGPLGVALVDNAGLAALVRHHAILYADLQDPVALLRGDRVGRLASYWPYATSSTPDELPDDRVGAYSELMSASQPLVADEVLSAYRLRQHACLMDVGGGEGRFLVSAAEREPHLRLILFDLPPVVERARARLGSLGLGGRGTFVGGNFLADPLPPGADVISLVRVVHDQSDDGARHLMRAAFAALPPGGVLLVAEPMARTRGAEPMGDAYFNLYLLAMGRGRPRSAAELTRLLHEAGFAEVEARTTRLPLQCGLLVARKPG</sequence>
<dbReference type="GO" id="GO:0008168">
    <property type="term" value="F:methyltransferase activity"/>
    <property type="evidence" value="ECO:0007669"/>
    <property type="project" value="UniProtKB-KW"/>
</dbReference>
<dbReference type="Gene3D" id="1.10.10.10">
    <property type="entry name" value="Winged helix-like DNA-binding domain superfamily/Winged helix DNA-binding domain"/>
    <property type="match status" value="1"/>
</dbReference>
<organism evidence="6 7">
    <name type="scientific">Ideonella lacteola</name>
    <dbReference type="NCBI Taxonomy" id="2984193"/>
    <lineage>
        <taxon>Bacteria</taxon>
        <taxon>Pseudomonadati</taxon>
        <taxon>Pseudomonadota</taxon>
        <taxon>Betaproteobacteria</taxon>
        <taxon>Burkholderiales</taxon>
        <taxon>Sphaerotilaceae</taxon>
        <taxon>Ideonella</taxon>
    </lineage>
</organism>
<dbReference type="PANTHER" id="PTHR43712:SF2">
    <property type="entry name" value="O-METHYLTRANSFERASE CICE"/>
    <property type="match status" value="1"/>
</dbReference>